<dbReference type="AlphaFoldDB" id="A0A3Q9UMK6"/>
<dbReference type="KEGG" id="aji:C0Z10_13025"/>
<dbReference type="GO" id="GO:0051213">
    <property type="term" value="F:dioxygenase activity"/>
    <property type="evidence" value="ECO:0007669"/>
    <property type="project" value="UniProtKB-KW"/>
</dbReference>
<accession>A0A3Q9UMK6</accession>
<keyword evidence="1" id="KW-0560">Oxidoreductase</keyword>
<reference evidence="2" key="1">
    <citation type="submission" date="2017-12" db="EMBL/GenBank/DDBJ databases">
        <title>Whole genome sequencing of Acidipropionibacterium jensenii strains JS279 and JS280.</title>
        <authorList>
            <person name="Deptula P."/>
            <person name="Laine P."/>
            <person name="Smolander O.-P."/>
            <person name="Paulin L."/>
            <person name="Auvinen P."/>
            <person name="Varmanen P."/>
        </authorList>
    </citation>
    <scope>NUCLEOTIDE SEQUENCE [LARGE SCALE GENOMIC DNA]</scope>
    <source>
        <strain evidence="2">JS280</strain>
    </source>
</reference>
<sequence length="298" mass="33614">METSSIPIADQVRLAHGILQRTAEAAGVDILHIKGPSLHPALLQRSADGRSPVPRHSTDADVLVRPSQLERFQRTLERDEWRMTADFIAGSAFGHAANYWHEILGYCDVHRRFPGIELDAERAFDILWGSRQSLRIAHVTCHTPDLNAQRLIILLHAARSGRPDHPDKVRAWDDATVADRDAVLGLASRLDAEVALAAATGHLEDFRGERNYDLWRQFSTGDTIRWHEWRARIHAASSPIGALRVAVRALRLNQAHLRMDLGHDLTRADVMRGYRDRTLRALGELSIAMRDRFLRGGR</sequence>
<evidence type="ECO:0000313" key="1">
    <source>
        <dbReference type="EMBL" id="AZZ40506.1"/>
    </source>
</evidence>
<name>A0A3Q9UMK6_9ACTN</name>
<gene>
    <name evidence="1" type="ORF">C0Z10_13025</name>
</gene>
<dbReference type="RefSeq" id="WP_097799658.1">
    <property type="nucleotide sequence ID" value="NZ_CP025570.1"/>
</dbReference>
<evidence type="ECO:0000313" key="2">
    <source>
        <dbReference type="Proteomes" id="UP000285875"/>
    </source>
</evidence>
<proteinExistence type="predicted"/>
<organism evidence="1 2">
    <name type="scientific">Acidipropionibacterium jensenii</name>
    <dbReference type="NCBI Taxonomy" id="1749"/>
    <lineage>
        <taxon>Bacteria</taxon>
        <taxon>Bacillati</taxon>
        <taxon>Actinomycetota</taxon>
        <taxon>Actinomycetes</taxon>
        <taxon>Propionibacteriales</taxon>
        <taxon>Propionibacteriaceae</taxon>
        <taxon>Acidipropionibacterium</taxon>
    </lineage>
</organism>
<dbReference type="EMBL" id="CP025570">
    <property type="protein sequence ID" value="AZZ40506.1"/>
    <property type="molecule type" value="Genomic_DNA"/>
</dbReference>
<dbReference type="Proteomes" id="UP000285875">
    <property type="component" value="Chromosome"/>
</dbReference>
<protein>
    <submittedName>
        <fullName evidence="1">2-nitropropane dioxygenase</fullName>
    </submittedName>
</protein>
<keyword evidence="1" id="KW-0223">Dioxygenase</keyword>